<dbReference type="AlphaFoldDB" id="A0A8S8ZJ43"/>
<sequence length="209" mass="23533">MQQTIEHKSLLMSAISVKEAREATLLAENVRSLTYVNIIFLPLSYCTSLWGMESGSNTGKLAWATVMVFLITCLAVTSLETTTRSFRKAWKEMFSLGRRPLIARMEKHRNWSWRKLAGDLERKTGPDEKPNTKPSTDPDKKHQSKPDVNVKQKSTATETPKSKNPMTVLRKLRPRSNKDIEKGNLPTEKTATSLTDKNATASSELEAKP</sequence>
<organism evidence="7 8">
    <name type="scientific">Sordaria macrospora</name>
    <dbReference type="NCBI Taxonomy" id="5147"/>
    <lineage>
        <taxon>Eukaryota</taxon>
        <taxon>Fungi</taxon>
        <taxon>Dikarya</taxon>
        <taxon>Ascomycota</taxon>
        <taxon>Pezizomycotina</taxon>
        <taxon>Sordariomycetes</taxon>
        <taxon>Sordariomycetidae</taxon>
        <taxon>Sordariales</taxon>
        <taxon>Sordariaceae</taxon>
        <taxon>Sordaria</taxon>
    </lineage>
</organism>
<feature type="compositionally biased region" description="Polar residues" evidence="5">
    <location>
        <begin position="187"/>
        <end position="203"/>
    </location>
</feature>
<evidence type="ECO:0000313" key="8">
    <source>
        <dbReference type="Proteomes" id="UP000433876"/>
    </source>
</evidence>
<accession>A0A8S8ZJ43</accession>
<evidence type="ECO:0000256" key="3">
    <source>
        <dbReference type="ARBA" id="ARBA00022989"/>
    </source>
</evidence>
<feature type="compositionally biased region" description="Basic and acidic residues" evidence="5">
    <location>
        <begin position="120"/>
        <end position="150"/>
    </location>
</feature>
<evidence type="ECO:0000313" key="7">
    <source>
        <dbReference type="EMBL" id="KAA8628826.1"/>
    </source>
</evidence>
<evidence type="ECO:0000256" key="1">
    <source>
        <dbReference type="ARBA" id="ARBA00004141"/>
    </source>
</evidence>
<dbReference type="EMBL" id="NMPR01000162">
    <property type="protein sequence ID" value="KAA8628826.1"/>
    <property type="molecule type" value="Genomic_DNA"/>
</dbReference>
<gene>
    <name evidence="7" type="ORF">SMACR_07482</name>
</gene>
<reference evidence="7 8" key="1">
    <citation type="submission" date="2017-07" db="EMBL/GenBank/DDBJ databases">
        <title>Genome sequence of the Sordaria macrospora wild type strain R19027.</title>
        <authorList>
            <person name="Nowrousian M."/>
            <person name="Teichert I."/>
            <person name="Kueck U."/>
        </authorList>
    </citation>
    <scope>NUCLEOTIDE SEQUENCE [LARGE SCALE GENOMIC DNA]</scope>
    <source>
        <strain evidence="7 8">R19027</strain>
        <tissue evidence="7">Mycelium</tissue>
    </source>
</reference>
<name>A0A8S8ZJ43_SORMA</name>
<dbReference type="GO" id="GO:0016020">
    <property type="term" value="C:membrane"/>
    <property type="evidence" value="ECO:0007669"/>
    <property type="project" value="UniProtKB-SubCell"/>
</dbReference>
<feature type="compositionally biased region" description="Polar residues" evidence="5">
    <location>
        <begin position="151"/>
        <end position="165"/>
    </location>
</feature>
<protein>
    <submittedName>
        <fullName evidence="7">Uncharacterized protein</fullName>
    </submittedName>
</protein>
<keyword evidence="2 6" id="KW-0812">Transmembrane</keyword>
<proteinExistence type="predicted"/>
<evidence type="ECO:0000256" key="4">
    <source>
        <dbReference type="ARBA" id="ARBA00023136"/>
    </source>
</evidence>
<comment type="caution">
    <text evidence="7">The sequence shown here is derived from an EMBL/GenBank/DDBJ whole genome shotgun (WGS) entry which is preliminary data.</text>
</comment>
<dbReference type="VEuPathDB" id="FungiDB:SMAC_07482"/>
<keyword evidence="3 6" id="KW-1133">Transmembrane helix</keyword>
<comment type="subcellular location">
    <subcellularLocation>
        <location evidence="1">Membrane</location>
        <topology evidence="1">Multi-pass membrane protein</topology>
    </subcellularLocation>
</comment>
<feature type="transmembrane region" description="Helical" evidence="6">
    <location>
        <begin position="61"/>
        <end position="79"/>
    </location>
</feature>
<evidence type="ECO:0000256" key="6">
    <source>
        <dbReference type="SAM" id="Phobius"/>
    </source>
</evidence>
<dbReference type="Proteomes" id="UP000433876">
    <property type="component" value="Unassembled WGS sequence"/>
</dbReference>
<evidence type="ECO:0000256" key="5">
    <source>
        <dbReference type="SAM" id="MobiDB-lite"/>
    </source>
</evidence>
<keyword evidence="4 6" id="KW-0472">Membrane</keyword>
<dbReference type="SUPFAM" id="SSF144083">
    <property type="entry name" value="Magnesium transport protein CorA, transmembrane region"/>
    <property type="match status" value="1"/>
</dbReference>
<feature type="region of interest" description="Disordered" evidence="5">
    <location>
        <begin position="120"/>
        <end position="209"/>
    </location>
</feature>
<evidence type="ECO:0000256" key="2">
    <source>
        <dbReference type="ARBA" id="ARBA00022692"/>
    </source>
</evidence>
<dbReference type="Gene3D" id="1.20.58.340">
    <property type="entry name" value="Magnesium transport protein CorA, transmembrane region"/>
    <property type="match status" value="1"/>
</dbReference>
<dbReference type="InterPro" id="IPR045863">
    <property type="entry name" value="CorA_TM1_TM2"/>
</dbReference>